<dbReference type="EMBL" id="MN739931">
    <property type="protein sequence ID" value="QHT78401.1"/>
    <property type="molecule type" value="Genomic_DNA"/>
</dbReference>
<proteinExistence type="predicted"/>
<protein>
    <recommendedName>
        <fullName evidence="4">TFIIS-type domain-containing protein</fullName>
    </recommendedName>
</protein>
<dbReference type="InterPro" id="IPR036575">
    <property type="entry name" value="TFIIS_cen_dom_sf"/>
</dbReference>
<accession>A0A6C0HCR4</accession>
<dbReference type="SUPFAM" id="SSF46942">
    <property type="entry name" value="Elongation factor TFIIS domain 2"/>
    <property type="match status" value="1"/>
</dbReference>
<dbReference type="InterPro" id="IPR003618">
    <property type="entry name" value="TFIIS_cen_dom"/>
</dbReference>
<dbReference type="GO" id="GO:0006362">
    <property type="term" value="P:transcription elongation by RNA polymerase I"/>
    <property type="evidence" value="ECO:0007669"/>
    <property type="project" value="TreeGrafter"/>
</dbReference>
<dbReference type="CDD" id="cd13749">
    <property type="entry name" value="Zn-ribbon_TFIIS"/>
    <property type="match status" value="1"/>
</dbReference>
<reference evidence="5" key="1">
    <citation type="journal article" date="2020" name="Nature">
        <title>Giant virus diversity and host interactions through global metagenomics.</title>
        <authorList>
            <person name="Schulz F."/>
            <person name="Roux S."/>
            <person name="Paez-Espino D."/>
            <person name="Jungbluth S."/>
            <person name="Walsh D.A."/>
            <person name="Denef V.J."/>
            <person name="McMahon K.D."/>
            <person name="Konstantinidis K.T."/>
            <person name="Eloe-Fadrosh E.A."/>
            <person name="Kyrpides N.C."/>
            <person name="Woyke T."/>
        </authorList>
    </citation>
    <scope>NUCLEOTIDE SEQUENCE</scope>
    <source>
        <strain evidence="5">GVMAG-M-3300023179-91</strain>
    </source>
</reference>
<feature type="domain" description="TFIIS-type" evidence="4">
    <location>
        <begin position="130"/>
        <end position="170"/>
    </location>
</feature>
<dbReference type="PROSITE" id="PS00466">
    <property type="entry name" value="ZF_TFIIS_1"/>
    <property type="match status" value="1"/>
</dbReference>
<organism evidence="5">
    <name type="scientific">viral metagenome</name>
    <dbReference type="NCBI Taxonomy" id="1070528"/>
    <lineage>
        <taxon>unclassified sequences</taxon>
        <taxon>metagenomes</taxon>
        <taxon>organismal metagenomes</taxon>
    </lineage>
</organism>
<dbReference type="GO" id="GO:0031564">
    <property type="term" value="P:transcription antitermination"/>
    <property type="evidence" value="ECO:0007669"/>
    <property type="project" value="TreeGrafter"/>
</dbReference>
<dbReference type="SUPFAM" id="SSF57783">
    <property type="entry name" value="Zinc beta-ribbon"/>
    <property type="match status" value="1"/>
</dbReference>
<dbReference type="Pfam" id="PF07500">
    <property type="entry name" value="TFIIS_M"/>
    <property type="match status" value="1"/>
</dbReference>
<evidence type="ECO:0000256" key="3">
    <source>
        <dbReference type="ARBA" id="ARBA00022833"/>
    </source>
</evidence>
<sequence length="171" mass="20257">MAMRKLENPEKFRANICIKLNEIVQDEKKSRNMEKGVYNYALKEATNRKVVKKWDNPYFVQIYVDRLRSIYINLKNHALLSQIQTGALKSSNVAFMTHQEMMPEKWDTMIQDKIKRDKNKYETTIEAATDTFKCRKCHSNKCTYYQMQTRAADEPMTTFVSCIDCGNRWKC</sequence>
<name>A0A6C0HCR4_9ZZZZ</name>
<dbReference type="PANTHER" id="PTHR11477:SF0">
    <property type="entry name" value="IP08861P-RELATED"/>
    <property type="match status" value="1"/>
</dbReference>
<dbReference type="PIRSF" id="PIRSF006704">
    <property type="entry name" value="TF_IIS"/>
    <property type="match status" value="1"/>
</dbReference>
<dbReference type="InterPro" id="IPR001222">
    <property type="entry name" value="Znf_TFIIS"/>
</dbReference>
<keyword evidence="1" id="KW-0479">Metal-binding</keyword>
<dbReference type="Pfam" id="PF01096">
    <property type="entry name" value="Zn_ribbon_TFIIS"/>
    <property type="match status" value="1"/>
</dbReference>
<dbReference type="PANTHER" id="PTHR11477">
    <property type="entry name" value="TRANSCRIPTION FACTOR S-II ZINC FINGER DOMAIN-CONTAINING PROTEIN"/>
    <property type="match status" value="1"/>
</dbReference>
<keyword evidence="3" id="KW-0862">Zinc</keyword>
<dbReference type="Gene3D" id="2.20.25.10">
    <property type="match status" value="1"/>
</dbReference>
<dbReference type="GO" id="GO:0003676">
    <property type="term" value="F:nucleic acid binding"/>
    <property type="evidence" value="ECO:0007669"/>
    <property type="project" value="InterPro"/>
</dbReference>
<dbReference type="AlphaFoldDB" id="A0A6C0HCR4"/>
<dbReference type="GO" id="GO:0008270">
    <property type="term" value="F:zinc ion binding"/>
    <property type="evidence" value="ECO:0007669"/>
    <property type="project" value="UniProtKB-KW"/>
</dbReference>
<evidence type="ECO:0000256" key="1">
    <source>
        <dbReference type="ARBA" id="ARBA00022723"/>
    </source>
</evidence>
<dbReference type="GO" id="GO:0006368">
    <property type="term" value="P:transcription elongation by RNA polymerase II"/>
    <property type="evidence" value="ECO:0007669"/>
    <property type="project" value="TreeGrafter"/>
</dbReference>
<dbReference type="Gene3D" id="1.10.472.30">
    <property type="entry name" value="Transcription elongation factor S-II, central domain"/>
    <property type="match status" value="1"/>
</dbReference>
<dbReference type="SMART" id="SM00440">
    <property type="entry name" value="ZnF_C2C2"/>
    <property type="match status" value="1"/>
</dbReference>
<dbReference type="GO" id="GO:0005634">
    <property type="term" value="C:nucleus"/>
    <property type="evidence" value="ECO:0007669"/>
    <property type="project" value="TreeGrafter"/>
</dbReference>
<dbReference type="PROSITE" id="PS51133">
    <property type="entry name" value="ZF_TFIIS_2"/>
    <property type="match status" value="1"/>
</dbReference>
<keyword evidence="2" id="KW-0863">Zinc-finger</keyword>
<evidence type="ECO:0000313" key="5">
    <source>
        <dbReference type="EMBL" id="QHT78401.1"/>
    </source>
</evidence>
<evidence type="ECO:0000256" key="2">
    <source>
        <dbReference type="ARBA" id="ARBA00022771"/>
    </source>
</evidence>
<dbReference type="GO" id="GO:0031440">
    <property type="term" value="P:regulation of mRNA 3'-end processing"/>
    <property type="evidence" value="ECO:0007669"/>
    <property type="project" value="TreeGrafter"/>
</dbReference>
<evidence type="ECO:0000259" key="4">
    <source>
        <dbReference type="PROSITE" id="PS51133"/>
    </source>
</evidence>
<dbReference type="InterPro" id="IPR035100">
    <property type="entry name" value="TF_IIS-typ"/>
</dbReference>